<sequence length="183" mass="19642">MNVVIHAVLIGGLYALVAAGFTMVYSVRRVLNLAYGTYIMITGYVYYTITQQLGFPASAAFIIAILVGIGLSLATYRGIVRRYLGNPTAVFVSTLILAMLLQSVMILIYGELPRNVLPVVTGTIMVFDVTVSYNILLALGLSWLAIGGLVAFVTRTQLGRAIRAMSMDIKGATVSGINPETVD</sequence>
<gene>
    <name evidence="10" type="ORF">S12H4_48443</name>
</gene>
<comment type="caution">
    <text evidence="10">The sequence shown here is derived from an EMBL/GenBank/DDBJ whole genome shotgun (WGS) entry which is preliminary data.</text>
</comment>
<evidence type="ECO:0000256" key="2">
    <source>
        <dbReference type="ARBA" id="ARBA00022448"/>
    </source>
</evidence>
<dbReference type="CDD" id="cd06582">
    <property type="entry name" value="TM_PBP1_LivH_like"/>
    <property type="match status" value="1"/>
</dbReference>
<keyword evidence="5" id="KW-0029">Amino-acid transport</keyword>
<evidence type="ECO:0000256" key="9">
    <source>
        <dbReference type="SAM" id="Phobius"/>
    </source>
</evidence>
<keyword evidence="7 9" id="KW-0472">Membrane</keyword>
<keyword evidence="4 9" id="KW-0812">Transmembrane</keyword>
<feature type="transmembrane region" description="Helical" evidence="9">
    <location>
        <begin position="6"/>
        <end position="25"/>
    </location>
</feature>
<evidence type="ECO:0000256" key="4">
    <source>
        <dbReference type="ARBA" id="ARBA00022692"/>
    </source>
</evidence>
<dbReference type="PANTHER" id="PTHR11795">
    <property type="entry name" value="BRANCHED-CHAIN AMINO ACID TRANSPORT SYSTEM PERMEASE PROTEIN LIVH"/>
    <property type="match status" value="1"/>
</dbReference>
<accession>X1VD72</accession>
<dbReference type="Pfam" id="PF02653">
    <property type="entry name" value="BPD_transp_2"/>
    <property type="match status" value="1"/>
</dbReference>
<feature type="non-terminal residue" evidence="10">
    <location>
        <position position="183"/>
    </location>
</feature>
<keyword evidence="6 9" id="KW-1133">Transmembrane helix</keyword>
<feature type="transmembrane region" description="Helical" evidence="9">
    <location>
        <begin position="32"/>
        <end position="49"/>
    </location>
</feature>
<evidence type="ECO:0000256" key="1">
    <source>
        <dbReference type="ARBA" id="ARBA00004651"/>
    </source>
</evidence>
<reference evidence="10" key="1">
    <citation type="journal article" date="2014" name="Front. Microbiol.">
        <title>High frequency of phylogenetically diverse reductive dehalogenase-homologous genes in deep subseafloor sedimentary metagenomes.</title>
        <authorList>
            <person name="Kawai M."/>
            <person name="Futagami T."/>
            <person name="Toyoda A."/>
            <person name="Takaki Y."/>
            <person name="Nishi S."/>
            <person name="Hori S."/>
            <person name="Arai W."/>
            <person name="Tsubouchi T."/>
            <person name="Morono Y."/>
            <person name="Uchiyama I."/>
            <person name="Ito T."/>
            <person name="Fujiyama A."/>
            <person name="Inagaki F."/>
            <person name="Takami H."/>
        </authorList>
    </citation>
    <scope>NUCLEOTIDE SEQUENCE</scope>
    <source>
        <strain evidence="10">Expedition CK06-06</strain>
    </source>
</reference>
<feature type="transmembrane region" description="Helical" evidence="9">
    <location>
        <begin position="130"/>
        <end position="153"/>
    </location>
</feature>
<organism evidence="10">
    <name type="scientific">marine sediment metagenome</name>
    <dbReference type="NCBI Taxonomy" id="412755"/>
    <lineage>
        <taxon>unclassified sequences</taxon>
        <taxon>metagenomes</taxon>
        <taxon>ecological metagenomes</taxon>
    </lineage>
</organism>
<evidence type="ECO:0000256" key="3">
    <source>
        <dbReference type="ARBA" id="ARBA00022475"/>
    </source>
</evidence>
<evidence type="ECO:0000256" key="7">
    <source>
        <dbReference type="ARBA" id="ARBA00023136"/>
    </source>
</evidence>
<comment type="subcellular location">
    <subcellularLocation>
        <location evidence="1">Cell membrane</location>
        <topology evidence="1">Multi-pass membrane protein</topology>
    </subcellularLocation>
</comment>
<feature type="transmembrane region" description="Helical" evidence="9">
    <location>
        <begin position="88"/>
        <end position="110"/>
    </location>
</feature>
<keyword evidence="3" id="KW-1003">Cell membrane</keyword>
<dbReference type="GO" id="GO:0006865">
    <property type="term" value="P:amino acid transport"/>
    <property type="evidence" value="ECO:0007669"/>
    <property type="project" value="UniProtKB-KW"/>
</dbReference>
<evidence type="ECO:0000313" key="10">
    <source>
        <dbReference type="EMBL" id="GAJ04295.1"/>
    </source>
</evidence>
<protein>
    <recommendedName>
        <fullName evidence="11">Branched-chain amino acid ABC transporter permease</fullName>
    </recommendedName>
</protein>
<dbReference type="EMBL" id="BARW01030276">
    <property type="protein sequence ID" value="GAJ04295.1"/>
    <property type="molecule type" value="Genomic_DNA"/>
</dbReference>
<proteinExistence type="inferred from homology"/>
<dbReference type="GO" id="GO:0022857">
    <property type="term" value="F:transmembrane transporter activity"/>
    <property type="evidence" value="ECO:0007669"/>
    <property type="project" value="InterPro"/>
</dbReference>
<name>X1VD72_9ZZZZ</name>
<evidence type="ECO:0008006" key="11">
    <source>
        <dbReference type="Google" id="ProtNLM"/>
    </source>
</evidence>
<dbReference type="GO" id="GO:0005886">
    <property type="term" value="C:plasma membrane"/>
    <property type="evidence" value="ECO:0007669"/>
    <property type="project" value="UniProtKB-SubCell"/>
</dbReference>
<dbReference type="PANTHER" id="PTHR11795:SF445">
    <property type="entry name" value="AMINO ACID ABC TRANSPORTER PERMEASE PROTEIN"/>
    <property type="match status" value="1"/>
</dbReference>
<evidence type="ECO:0000256" key="5">
    <source>
        <dbReference type="ARBA" id="ARBA00022970"/>
    </source>
</evidence>
<dbReference type="AlphaFoldDB" id="X1VD72"/>
<dbReference type="InterPro" id="IPR001851">
    <property type="entry name" value="ABC_transp_permease"/>
</dbReference>
<comment type="similarity">
    <text evidence="8">Belongs to the binding-protein-dependent transport system permease family. LivHM subfamily.</text>
</comment>
<evidence type="ECO:0000256" key="8">
    <source>
        <dbReference type="ARBA" id="ARBA00037998"/>
    </source>
</evidence>
<dbReference type="InterPro" id="IPR052157">
    <property type="entry name" value="BCAA_transport_permease"/>
</dbReference>
<keyword evidence="2" id="KW-0813">Transport</keyword>
<evidence type="ECO:0000256" key="6">
    <source>
        <dbReference type="ARBA" id="ARBA00022989"/>
    </source>
</evidence>
<feature type="transmembrane region" description="Helical" evidence="9">
    <location>
        <begin position="55"/>
        <end position="76"/>
    </location>
</feature>